<evidence type="ECO:0000313" key="1">
    <source>
        <dbReference type="EnsemblMetazoa" id="XP_038047533.1"/>
    </source>
</evidence>
<keyword evidence="2" id="KW-1185">Reference proteome</keyword>
<proteinExistence type="predicted"/>
<dbReference type="RefSeq" id="XP_038047537.1">
    <property type="nucleotide sequence ID" value="XM_038191609.1"/>
</dbReference>
<name>A0A913Z6U3_PATMI</name>
<dbReference type="RefSeq" id="XP_038047533.1">
    <property type="nucleotide sequence ID" value="XM_038191605.1"/>
</dbReference>
<dbReference type="InterPro" id="IPR008042">
    <property type="entry name" value="Retrotrans_Pao"/>
</dbReference>
<accession>A0A913Z6U3</accession>
<dbReference type="GeneID" id="119721531"/>
<dbReference type="AlphaFoldDB" id="A0A913Z6U3"/>
<dbReference type="EnsemblMetazoa" id="XM_038191609.1">
    <property type="protein sequence ID" value="XP_038047537.1"/>
    <property type="gene ID" value="LOC119721531"/>
</dbReference>
<dbReference type="GeneID" id="119721527"/>
<evidence type="ECO:0000313" key="2">
    <source>
        <dbReference type="Proteomes" id="UP000887568"/>
    </source>
</evidence>
<organism evidence="1 2">
    <name type="scientific">Patiria miniata</name>
    <name type="common">Bat star</name>
    <name type="synonym">Asterina miniata</name>
    <dbReference type="NCBI Taxonomy" id="46514"/>
    <lineage>
        <taxon>Eukaryota</taxon>
        <taxon>Metazoa</taxon>
        <taxon>Echinodermata</taxon>
        <taxon>Eleutherozoa</taxon>
        <taxon>Asterozoa</taxon>
        <taxon>Asteroidea</taxon>
        <taxon>Valvatacea</taxon>
        <taxon>Valvatida</taxon>
        <taxon>Asterinidae</taxon>
        <taxon>Patiria</taxon>
    </lineage>
</organism>
<reference evidence="1" key="1">
    <citation type="submission" date="2022-11" db="UniProtKB">
        <authorList>
            <consortium name="EnsemblMetazoa"/>
        </authorList>
    </citation>
    <scope>IDENTIFICATION</scope>
</reference>
<dbReference type="OMA" id="ENCDVIN"/>
<dbReference type="EnsemblMetazoa" id="XM_038191605.1">
    <property type="protein sequence ID" value="XP_038047533.1"/>
    <property type="gene ID" value="LOC119721527"/>
</dbReference>
<dbReference type="PANTHER" id="PTHR47331:SF1">
    <property type="entry name" value="GAG-LIKE PROTEIN"/>
    <property type="match status" value="1"/>
</dbReference>
<protein>
    <submittedName>
        <fullName evidence="1">Uncharacterized protein</fullName>
    </submittedName>
</protein>
<sequence length="136" mass="15386">MTNSEGDKQSCLLLAKSHLTPLKKMTIPRLELMGATLSVKLDAVVRRELDVPLEDSVFWTDSTIVLQYVKNEERRFLTFVANRVAVIHSGSSPSQRYHVESRLNPADDVTRGQTAKELLAERWLNGPDFLCLEDSE</sequence>
<dbReference type="OrthoDB" id="10067762at2759"/>
<dbReference type="Proteomes" id="UP000887568">
    <property type="component" value="Unplaced"/>
</dbReference>
<dbReference type="PANTHER" id="PTHR47331">
    <property type="entry name" value="PHD-TYPE DOMAIN-CONTAINING PROTEIN"/>
    <property type="match status" value="1"/>
</dbReference>
<dbReference type="Pfam" id="PF05380">
    <property type="entry name" value="Peptidase_A17"/>
    <property type="match status" value="1"/>
</dbReference>